<proteinExistence type="predicted"/>
<gene>
    <name evidence="1" type="ORF">GLW04_08600</name>
</gene>
<dbReference type="EMBL" id="WMET01000001">
    <property type="protein sequence ID" value="MYL19944.1"/>
    <property type="molecule type" value="Genomic_DNA"/>
</dbReference>
<accession>A0A845E2P7</accession>
<dbReference type="InterPro" id="IPR036916">
    <property type="entry name" value="Sda_sf"/>
</dbReference>
<reference evidence="1 2" key="1">
    <citation type="submission" date="2019-11" db="EMBL/GenBank/DDBJ databases">
        <title>Genome sequences of 17 halophilic strains isolated from different environments.</title>
        <authorList>
            <person name="Furrow R.E."/>
        </authorList>
    </citation>
    <scope>NUCLEOTIDE SEQUENCE [LARGE SCALE GENOMIC DNA]</scope>
    <source>
        <strain evidence="1 2">22511_23_Filter</strain>
    </source>
</reference>
<dbReference type="Proteomes" id="UP000460949">
    <property type="component" value="Unassembled WGS sequence"/>
</dbReference>
<dbReference type="AlphaFoldDB" id="A0A845E2P7"/>
<evidence type="ECO:0000313" key="1">
    <source>
        <dbReference type="EMBL" id="MYL19944.1"/>
    </source>
</evidence>
<organism evidence="1 2">
    <name type="scientific">Halobacillus litoralis</name>
    <dbReference type="NCBI Taxonomy" id="45668"/>
    <lineage>
        <taxon>Bacteria</taxon>
        <taxon>Bacillati</taxon>
        <taxon>Bacillota</taxon>
        <taxon>Bacilli</taxon>
        <taxon>Bacillales</taxon>
        <taxon>Bacillaceae</taxon>
        <taxon>Halobacillus</taxon>
    </lineage>
</organism>
<dbReference type="InterPro" id="IPR015064">
    <property type="entry name" value="Sda"/>
</dbReference>
<dbReference type="Pfam" id="PF08970">
    <property type="entry name" value="Sda"/>
    <property type="match status" value="1"/>
</dbReference>
<dbReference type="SUPFAM" id="SSF100985">
    <property type="entry name" value="Sporulation inhibitor Sda"/>
    <property type="match status" value="1"/>
</dbReference>
<dbReference type="Gene3D" id="1.10.287.1100">
    <property type="entry name" value="Sporulation inhibitor A"/>
    <property type="match status" value="1"/>
</dbReference>
<comment type="caution">
    <text evidence="1">The sequence shown here is derived from an EMBL/GenBank/DDBJ whole genome shotgun (WGS) entry which is preliminary data.</text>
</comment>
<protein>
    <submittedName>
        <fullName evidence="1">Sporulation histidine kinase inhibitor Sda</fullName>
    </submittedName>
</protein>
<sequence length="51" mass="5906">MVLSLLDDQTLLETYLESVKLQLDDEFVHLVTQEIDKRSIQLPTENPAHLI</sequence>
<evidence type="ECO:0000313" key="2">
    <source>
        <dbReference type="Proteomes" id="UP000460949"/>
    </source>
</evidence>
<name>A0A845E2P7_9BACI</name>